<sequence length="590" mass="64986">MPFSQVTPCAFSSSPIIPASHPRTSLLSRFVIATLSRLDENGQASREEQLGRMQYQHLPSYRGLAEPWSSSWSKWNPDRAWARASWCYSPNTSLRDPATLLASEQVKTSRHSLEPGDLFLQRNVTIALTSTCMHMRPKLEENSMLMRITTDVHATAALPVTSLVDDCMLRRLPQELMHILPYKSPVDDAISFRRTSAKSASTHTSILRASSGRTWKSNSLDASLGGTVTQEWHDVKGNPRRVSGTMIDRVSVMWLATVPAPEKTDRQLKCGDTGKGTGKRLDRGPTSSLRPALKEKLRWASMQEIYASGLAGGGCRAVWTFAWERRAACPELRPEVVVHVHSPASAAAYCRPRLVLFQSCLWRLDVSCMQTRAALPPLSPAVRVEPEPQHPSHKDGCTGTSSIWTSSSSSRRTTTLSPADRLQIPGDRSILEAAPASGMRLSRERHRQMEHGRERDRDILKDEHAQPSFAHQGWGGGMARWRLLALNAASGRCSPGYTGVCLDIPQPPPGGFAHTFKPVPVSRSRSAALRASVSSALSDTGSIRGPRYPQPRPSYPALLRTAARASPSRTSSCPPSYPHTILLRRDVFSG</sequence>
<reference evidence="2 3" key="1">
    <citation type="journal article" date="2018" name="Biotechnol. Biofuels">
        <title>Integrative visual omics of the white-rot fungus Polyporus brumalis exposes the biotechnological potential of its oxidative enzymes for delignifying raw plant biomass.</title>
        <authorList>
            <person name="Miyauchi S."/>
            <person name="Rancon A."/>
            <person name="Drula E."/>
            <person name="Hage H."/>
            <person name="Chaduli D."/>
            <person name="Favel A."/>
            <person name="Grisel S."/>
            <person name="Henrissat B."/>
            <person name="Herpoel-Gimbert I."/>
            <person name="Ruiz-Duenas F.J."/>
            <person name="Chevret D."/>
            <person name="Hainaut M."/>
            <person name="Lin J."/>
            <person name="Wang M."/>
            <person name="Pangilinan J."/>
            <person name="Lipzen A."/>
            <person name="Lesage-Meessen L."/>
            <person name="Navarro D."/>
            <person name="Riley R."/>
            <person name="Grigoriev I.V."/>
            <person name="Zhou S."/>
            <person name="Raouche S."/>
            <person name="Rosso M.N."/>
        </authorList>
    </citation>
    <scope>NUCLEOTIDE SEQUENCE [LARGE SCALE GENOMIC DNA]</scope>
    <source>
        <strain evidence="2 3">BRFM 1820</strain>
    </source>
</reference>
<feature type="compositionally biased region" description="Low complexity" evidence="1">
    <location>
        <begin position="398"/>
        <end position="417"/>
    </location>
</feature>
<accession>A0A371CIZ7</accession>
<feature type="region of interest" description="Disordered" evidence="1">
    <location>
        <begin position="265"/>
        <end position="287"/>
    </location>
</feature>
<feature type="region of interest" description="Disordered" evidence="1">
    <location>
        <begin position="379"/>
        <end position="455"/>
    </location>
</feature>
<dbReference type="Proteomes" id="UP000256964">
    <property type="component" value="Unassembled WGS sequence"/>
</dbReference>
<evidence type="ECO:0000313" key="3">
    <source>
        <dbReference type="Proteomes" id="UP000256964"/>
    </source>
</evidence>
<dbReference type="EMBL" id="KZ857570">
    <property type="protein sequence ID" value="RDX40259.1"/>
    <property type="molecule type" value="Genomic_DNA"/>
</dbReference>
<proteinExistence type="predicted"/>
<evidence type="ECO:0000313" key="2">
    <source>
        <dbReference type="EMBL" id="RDX40259.1"/>
    </source>
</evidence>
<protein>
    <submittedName>
        <fullName evidence="2">Uncharacterized protein</fullName>
    </submittedName>
</protein>
<evidence type="ECO:0000256" key="1">
    <source>
        <dbReference type="SAM" id="MobiDB-lite"/>
    </source>
</evidence>
<dbReference type="AlphaFoldDB" id="A0A371CIZ7"/>
<feature type="compositionally biased region" description="Basic and acidic residues" evidence="1">
    <location>
        <begin position="384"/>
        <end position="396"/>
    </location>
</feature>
<name>A0A371CIZ7_9APHY</name>
<organism evidence="2 3">
    <name type="scientific">Lentinus brumalis</name>
    <dbReference type="NCBI Taxonomy" id="2498619"/>
    <lineage>
        <taxon>Eukaryota</taxon>
        <taxon>Fungi</taxon>
        <taxon>Dikarya</taxon>
        <taxon>Basidiomycota</taxon>
        <taxon>Agaricomycotina</taxon>
        <taxon>Agaricomycetes</taxon>
        <taxon>Polyporales</taxon>
        <taxon>Polyporaceae</taxon>
        <taxon>Lentinus</taxon>
    </lineage>
</organism>
<keyword evidence="3" id="KW-1185">Reference proteome</keyword>
<gene>
    <name evidence="2" type="ORF">OH76DRAFT_1423808</name>
</gene>